<dbReference type="AlphaFoldDB" id="A0A926ZG10"/>
<feature type="region of interest" description="Disordered" evidence="2">
    <location>
        <begin position="154"/>
        <end position="174"/>
    </location>
</feature>
<dbReference type="Gene3D" id="1.10.287.1490">
    <property type="match status" value="1"/>
</dbReference>
<organism evidence="3 4">
    <name type="scientific">Aerosakkonema funiforme FACHB-1375</name>
    <dbReference type="NCBI Taxonomy" id="2949571"/>
    <lineage>
        <taxon>Bacteria</taxon>
        <taxon>Bacillati</taxon>
        <taxon>Cyanobacteriota</taxon>
        <taxon>Cyanophyceae</taxon>
        <taxon>Oscillatoriophycideae</taxon>
        <taxon>Aerosakkonematales</taxon>
        <taxon>Aerosakkonemataceae</taxon>
        <taxon>Aerosakkonema</taxon>
    </lineage>
</organism>
<accession>A0A926ZG10</accession>
<name>A0A926ZG10_9CYAN</name>
<proteinExistence type="predicted"/>
<sequence length="262" mass="29249">MKTGGDDWKTPLGVYERAIAELASTRQELQAELKNLKELESWKANLRSEIQSAKSDLQAIKSEQQTFQTKLENTKKELSATQIELQKVKAELESKKSQITDIQTKIETTNTLLKSFSSEAQKAVGFAISEAKDAKNQAENALSQIAGLKNQQVVKDTPSKNKTESTNFTSDYDSSSNPTGEVIMILNGVLGMTAAHPRDFEKARQIFVLKDRTSVRMWTNPVGVDHVFLADVNGNMVYGGFVGWIHSQNLSRALEDIRKYFT</sequence>
<evidence type="ECO:0000313" key="3">
    <source>
        <dbReference type="EMBL" id="MBD2181224.1"/>
    </source>
</evidence>
<keyword evidence="1" id="KW-0175">Coiled coil</keyword>
<feature type="compositionally biased region" description="Polar residues" evidence="2">
    <location>
        <begin position="164"/>
        <end position="174"/>
    </location>
</feature>
<protein>
    <submittedName>
        <fullName evidence="3">Uncharacterized protein</fullName>
    </submittedName>
</protein>
<keyword evidence="4" id="KW-1185">Reference proteome</keyword>
<feature type="coiled-coil region" evidence="1">
    <location>
        <begin position="12"/>
        <end position="105"/>
    </location>
</feature>
<evidence type="ECO:0000256" key="1">
    <source>
        <dbReference type="SAM" id="Coils"/>
    </source>
</evidence>
<comment type="caution">
    <text evidence="3">The sequence shown here is derived from an EMBL/GenBank/DDBJ whole genome shotgun (WGS) entry which is preliminary data.</text>
</comment>
<reference evidence="3" key="2">
    <citation type="submission" date="2020-08" db="EMBL/GenBank/DDBJ databases">
        <authorList>
            <person name="Chen M."/>
            <person name="Teng W."/>
            <person name="Zhao L."/>
            <person name="Hu C."/>
            <person name="Zhou Y."/>
            <person name="Han B."/>
            <person name="Song L."/>
            <person name="Shu W."/>
        </authorList>
    </citation>
    <scope>NUCLEOTIDE SEQUENCE</scope>
    <source>
        <strain evidence="3">FACHB-1375</strain>
    </source>
</reference>
<evidence type="ECO:0000313" key="4">
    <source>
        <dbReference type="Proteomes" id="UP000641646"/>
    </source>
</evidence>
<dbReference type="RefSeq" id="WP_190463983.1">
    <property type="nucleotide sequence ID" value="NZ_JACJPW010000017.1"/>
</dbReference>
<reference evidence="3" key="1">
    <citation type="journal article" date="2015" name="ISME J.">
        <title>Draft Genome Sequence of Streptomyces incarnatus NRRL8089, which Produces the Nucleoside Antibiotic Sinefungin.</title>
        <authorList>
            <person name="Oshima K."/>
            <person name="Hattori M."/>
            <person name="Shimizu H."/>
            <person name="Fukuda K."/>
            <person name="Nemoto M."/>
            <person name="Inagaki K."/>
            <person name="Tamura T."/>
        </authorList>
    </citation>
    <scope>NUCLEOTIDE SEQUENCE</scope>
    <source>
        <strain evidence="3">FACHB-1375</strain>
    </source>
</reference>
<dbReference type="Proteomes" id="UP000641646">
    <property type="component" value="Unassembled WGS sequence"/>
</dbReference>
<gene>
    <name evidence="3" type="ORF">H6G03_08925</name>
</gene>
<evidence type="ECO:0000256" key="2">
    <source>
        <dbReference type="SAM" id="MobiDB-lite"/>
    </source>
</evidence>
<dbReference type="EMBL" id="JACJPW010000017">
    <property type="protein sequence ID" value="MBD2181224.1"/>
    <property type="molecule type" value="Genomic_DNA"/>
</dbReference>